<keyword evidence="3" id="KW-0547">Nucleotide-binding</keyword>
<feature type="domain" description="ABC transmembrane type-1" evidence="10">
    <location>
        <begin position="49"/>
        <end position="332"/>
    </location>
</feature>
<evidence type="ECO:0000256" key="5">
    <source>
        <dbReference type="ARBA" id="ARBA00022989"/>
    </source>
</evidence>
<dbReference type="PROSITE" id="PS50929">
    <property type="entry name" value="ABC_TM1F"/>
    <property type="match status" value="1"/>
</dbReference>
<feature type="transmembrane region" description="Helical" evidence="8">
    <location>
        <begin position="306"/>
        <end position="324"/>
    </location>
</feature>
<evidence type="ECO:0000256" key="7">
    <source>
        <dbReference type="SAM" id="MobiDB-lite"/>
    </source>
</evidence>
<feature type="transmembrane region" description="Helical" evidence="8">
    <location>
        <begin position="269"/>
        <end position="294"/>
    </location>
</feature>
<dbReference type="InterPro" id="IPR027417">
    <property type="entry name" value="P-loop_NTPase"/>
</dbReference>
<dbReference type="Gene3D" id="3.40.50.300">
    <property type="entry name" value="P-loop containing nucleotide triphosphate hydrolases"/>
    <property type="match status" value="1"/>
</dbReference>
<name>A0ABS7B342_9ACTN</name>
<dbReference type="InterPro" id="IPR039421">
    <property type="entry name" value="Type_1_exporter"/>
</dbReference>
<gene>
    <name evidence="11" type="ORF">KZ829_15865</name>
</gene>
<dbReference type="PANTHER" id="PTHR24221:SF646">
    <property type="entry name" value="HAEMOLYSIN SECRETION ATP-BINDING PROTEIN"/>
    <property type="match status" value="1"/>
</dbReference>
<evidence type="ECO:0000259" key="10">
    <source>
        <dbReference type="PROSITE" id="PS50929"/>
    </source>
</evidence>
<dbReference type="InterPro" id="IPR011527">
    <property type="entry name" value="ABC1_TM_dom"/>
</dbReference>
<dbReference type="GO" id="GO:0005524">
    <property type="term" value="F:ATP binding"/>
    <property type="evidence" value="ECO:0007669"/>
    <property type="project" value="UniProtKB-KW"/>
</dbReference>
<dbReference type="Pfam" id="PF00005">
    <property type="entry name" value="ABC_tran"/>
    <property type="match status" value="1"/>
</dbReference>
<dbReference type="PANTHER" id="PTHR24221">
    <property type="entry name" value="ATP-BINDING CASSETTE SUB-FAMILY B"/>
    <property type="match status" value="1"/>
</dbReference>
<keyword evidence="2 8" id="KW-0812">Transmembrane</keyword>
<dbReference type="SUPFAM" id="SSF90123">
    <property type="entry name" value="ABC transporter transmembrane region"/>
    <property type="match status" value="1"/>
</dbReference>
<feature type="transmembrane region" description="Helical" evidence="8">
    <location>
        <begin position="83"/>
        <end position="104"/>
    </location>
</feature>
<evidence type="ECO:0000256" key="3">
    <source>
        <dbReference type="ARBA" id="ARBA00022741"/>
    </source>
</evidence>
<dbReference type="RefSeq" id="WP_220144659.1">
    <property type="nucleotide sequence ID" value="NZ_JAHXZI010000007.1"/>
</dbReference>
<feature type="domain" description="ABC transporter" evidence="9">
    <location>
        <begin position="364"/>
        <end position="611"/>
    </location>
</feature>
<dbReference type="SUPFAM" id="SSF52540">
    <property type="entry name" value="P-loop containing nucleoside triphosphate hydrolases"/>
    <property type="match status" value="1"/>
</dbReference>
<dbReference type="SMART" id="SM00382">
    <property type="entry name" value="AAA"/>
    <property type="match status" value="1"/>
</dbReference>
<feature type="transmembrane region" description="Helical" evidence="8">
    <location>
        <begin position="162"/>
        <end position="181"/>
    </location>
</feature>
<dbReference type="InterPro" id="IPR003593">
    <property type="entry name" value="AAA+_ATPase"/>
</dbReference>
<keyword evidence="6 8" id="KW-0472">Membrane</keyword>
<evidence type="ECO:0000259" key="9">
    <source>
        <dbReference type="PROSITE" id="PS50893"/>
    </source>
</evidence>
<protein>
    <submittedName>
        <fullName evidence="11">ABC transporter ATP-binding protein/permease</fullName>
    </submittedName>
</protein>
<feature type="transmembrane region" description="Helical" evidence="8">
    <location>
        <begin position="36"/>
        <end position="63"/>
    </location>
</feature>
<comment type="caution">
    <text evidence="11">The sequence shown here is derived from an EMBL/GenBank/DDBJ whole genome shotgun (WGS) entry which is preliminary data.</text>
</comment>
<evidence type="ECO:0000256" key="4">
    <source>
        <dbReference type="ARBA" id="ARBA00022840"/>
    </source>
</evidence>
<reference evidence="11 12" key="1">
    <citation type="journal article" date="2013" name="Antonie Van Leeuwenhoek">
        <title>Actinoplanes hulinensis sp. nov., a novel actinomycete isolated from soybean root (Glycine max (L.) Merr).</title>
        <authorList>
            <person name="Shen Y."/>
            <person name="Liu C."/>
            <person name="Wang X."/>
            <person name="Zhao J."/>
            <person name="Jia F."/>
            <person name="Zhang Y."/>
            <person name="Wang L."/>
            <person name="Yang D."/>
            <person name="Xiang W."/>
        </authorList>
    </citation>
    <scope>NUCLEOTIDE SEQUENCE [LARGE SCALE GENOMIC DNA]</scope>
    <source>
        <strain evidence="11 12">NEAU-M9</strain>
    </source>
</reference>
<keyword evidence="4 11" id="KW-0067">ATP-binding</keyword>
<keyword evidence="5 8" id="KW-1133">Transmembrane helix</keyword>
<dbReference type="Proteomes" id="UP001519863">
    <property type="component" value="Unassembled WGS sequence"/>
</dbReference>
<keyword evidence="12" id="KW-1185">Reference proteome</keyword>
<sequence length="625" mass="66521">MSELANAAPGPGADATSRPAGLPDVRRAATLIRRALAIHVGAAPWAAGLSIVLMVVGGLTPVAVAWFTRAIIEGLSAHDTSEIVLGVTGLGLLGLLTPLIAHVSHYVERETERRVLVRTQAELFTAVSAHPGLTELEDSGYHDRLRLAGEASRYAPTQLSTMFLGVGQELITIGTFAAALMVWSGPVAALVFLAAAPTLAAQIRLARLRGEMLERTAPLFRRQAFYAGLLLDMRAAKEIRLFGLGGFLRGRMMRELHAAQAQERRQDRIALWVDGSLAALTGVVSLVALAVFVRQVLAGHGTVGDLVVVIAALAAVQMSVSGLVQQLAMAGETMIMFGHYVDVTAAGRAPAGPLPEAPPLRHGLEFDDVWFRYSPDHDWVLRGVTLTVPYGSSLAVVGENGAGKSTLVKLICGFYPPTRGVIRWDGADITGLDPSSLRARISATFQDFMSYELSAHDNIAVGDVTAGDDPERIVAAARTAGVDDALRTLPRGYGTVLTRAFTDDADPSAGVVLSGGQWQRMALARACLRDGADLLILDEPSSGLDVEAEHEIHRRLSSLRHGRASLLVSHRLNTVRDADLIVVLRDGTILEQGDHAALMAANGRYAELFRLQASGYDVLVTGATP</sequence>
<dbReference type="Gene3D" id="1.20.1560.10">
    <property type="entry name" value="ABC transporter type 1, transmembrane domain"/>
    <property type="match status" value="1"/>
</dbReference>
<proteinExistence type="predicted"/>
<evidence type="ECO:0000256" key="2">
    <source>
        <dbReference type="ARBA" id="ARBA00022692"/>
    </source>
</evidence>
<evidence type="ECO:0000256" key="8">
    <source>
        <dbReference type="SAM" id="Phobius"/>
    </source>
</evidence>
<accession>A0ABS7B342</accession>
<evidence type="ECO:0000313" key="11">
    <source>
        <dbReference type="EMBL" id="MBW6435214.1"/>
    </source>
</evidence>
<evidence type="ECO:0000256" key="6">
    <source>
        <dbReference type="ARBA" id="ARBA00023136"/>
    </source>
</evidence>
<comment type="subcellular location">
    <subcellularLocation>
        <location evidence="1">Cell membrane</location>
        <topology evidence="1">Multi-pass membrane protein</topology>
    </subcellularLocation>
</comment>
<dbReference type="InterPro" id="IPR036640">
    <property type="entry name" value="ABC1_TM_sf"/>
</dbReference>
<dbReference type="InterPro" id="IPR003439">
    <property type="entry name" value="ABC_transporter-like_ATP-bd"/>
</dbReference>
<organism evidence="11 12">
    <name type="scientific">Actinoplanes hulinensis</name>
    <dbReference type="NCBI Taxonomy" id="1144547"/>
    <lineage>
        <taxon>Bacteria</taxon>
        <taxon>Bacillati</taxon>
        <taxon>Actinomycetota</taxon>
        <taxon>Actinomycetes</taxon>
        <taxon>Micromonosporales</taxon>
        <taxon>Micromonosporaceae</taxon>
        <taxon>Actinoplanes</taxon>
    </lineage>
</organism>
<feature type="region of interest" description="Disordered" evidence="7">
    <location>
        <begin position="1"/>
        <end position="21"/>
    </location>
</feature>
<dbReference type="EMBL" id="JAHXZI010000007">
    <property type="protein sequence ID" value="MBW6435214.1"/>
    <property type="molecule type" value="Genomic_DNA"/>
</dbReference>
<evidence type="ECO:0000256" key="1">
    <source>
        <dbReference type="ARBA" id="ARBA00004651"/>
    </source>
</evidence>
<evidence type="ECO:0000313" key="12">
    <source>
        <dbReference type="Proteomes" id="UP001519863"/>
    </source>
</evidence>
<dbReference type="PROSITE" id="PS50893">
    <property type="entry name" value="ABC_TRANSPORTER_2"/>
    <property type="match status" value="1"/>
</dbReference>